<dbReference type="EMBL" id="FNIV01000001">
    <property type="protein sequence ID" value="SDN72701.1"/>
    <property type="molecule type" value="Genomic_DNA"/>
</dbReference>
<evidence type="ECO:0000259" key="1">
    <source>
        <dbReference type="Pfam" id="PF03886"/>
    </source>
</evidence>
<feature type="domain" description="ABC-type transport auxiliary lipoprotein component" evidence="1">
    <location>
        <begin position="50"/>
        <end position="190"/>
    </location>
</feature>
<name>A0A1H0DRT4_9GAMM</name>
<protein>
    <submittedName>
        <fullName evidence="2">Cholesterol transport system auxiliary component</fullName>
    </submittedName>
</protein>
<dbReference type="PROSITE" id="PS51257">
    <property type="entry name" value="PROKAR_LIPOPROTEIN"/>
    <property type="match status" value="1"/>
</dbReference>
<dbReference type="AlphaFoldDB" id="A0A1H0DRT4"/>
<dbReference type="RefSeq" id="WP_176760213.1">
    <property type="nucleotide sequence ID" value="NZ_FNIV01000001.1"/>
</dbReference>
<proteinExistence type="predicted"/>
<evidence type="ECO:0000313" key="3">
    <source>
        <dbReference type="Proteomes" id="UP000199075"/>
    </source>
</evidence>
<sequence length="203" mass="21914">MSPRHLAPTLLALLLVLAAGCTILPEREPQRLFALPGGTDIDASGPTTSATLRIDSLTASAPHGGNQLLVMPAPDEYEAWAGVRWRDDAPRLLQERLLEAFRHAGRLDGVIDDNSNARSDAVLSGHIAAFHLRLDGDTRRAVVRLDAQLIDESSRKLLASRRFETMAEASDATPEAAVMSFGVASDELAEVLTGWAIEVLEDQ</sequence>
<organism evidence="2 3">
    <name type="scientific">Halomonas shengliensis</name>
    <dbReference type="NCBI Taxonomy" id="419597"/>
    <lineage>
        <taxon>Bacteria</taxon>
        <taxon>Pseudomonadati</taxon>
        <taxon>Pseudomonadota</taxon>
        <taxon>Gammaproteobacteria</taxon>
        <taxon>Oceanospirillales</taxon>
        <taxon>Halomonadaceae</taxon>
        <taxon>Halomonas</taxon>
    </lineage>
</organism>
<evidence type="ECO:0000313" key="2">
    <source>
        <dbReference type="EMBL" id="SDN72701.1"/>
    </source>
</evidence>
<keyword evidence="3" id="KW-1185">Reference proteome</keyword>
<dbReference type="Pfam" id="PF03886">
    <property type="entry name" value="ABC_trans_aux"/>
    <property type="match status" value="1"/>
</dbReference>
<gene>
    <name evidence="2" type="ORF">SAMN04487957_101513</name>
</gene>
<dbReference type="InterPro" id="IPR005586">
    <property type="entry name" value="ABC_trans_aux"/>
</dbReference>
<dbReference type="STRING" id="419597.SAMN04487957_101513"/>
<accession>A0A1H0DRT4</accession>
<dbReference type="Proteomes" id="UP000199075">
    <property type="component" value="Unassembled WGS sequence"/>
</dbReference>
<dbReference type="Gene3D" id="3.40.50.10610">
    <property type="entry name" value="ABC-type transport auxiliary lipoprotein component"/>
    <property type="match status" value="1"/>
</dbReference>
<reference evidence="3" key="1">
    <citation type="submission" date="2016-10" db="EMBL/GenBank/DDBJ databases">
        <authorList>
            <person name="Varghese N."/>
            <person name="Submissions S."/>
        </authorList>
    </citation>
    <scope>NUCLEOTIDE SEQUENCE [LARGE SCALE GENOMIC DNA]</scope>
    <source>
        <strain evidence="3">CGMCC 1.6444</strain>
    </source>
</reference>
<dbReference type="SUPFAM" id="SSF159594">
    <property type="entry name" value="XCC0632-like"/>
    <property type="match status" value="1"/>
</dbReference>